<evidence type="ECO:0000313" key="6">
    <source>
        <dbReference type="EMBL" id="MFC6334360.1"/>
    </source>
</evidence>
<comment type="cofactor">
    <cofactor evidence="1">
        <name>FAD</name>
        <dbReference type="ChEBI" id="CHEBI:57692"/>
    </cofactor>
</comment>
<dbReference type="Proteomes" id="UP001596233">
    <property type="component" value="Unassembled WGS sequence"/>
</dbReference>
<dbReference type="InterPro" id="IPR016166">
    <property type="entry name" value="FAD-bd_PCMH"/>
</dbReference>
<evidence type="ECO:0000256" key="4">
    <source>
        <dbReference type="ARBA" id="ARBA00023002"/>
    </source>
</evidence>
<dbReference type="SUPFAM" id="SSF56176">
    <property type="entry name" value="FAD-binding/transporter-associated domain-like"/>
    <property type="match status" value="1"/>
</dbReference>
<dbReference type="PROSITE" id="PS51387">
    <property type="entry name" value="FAD_PCMH"/>
    <property type="match status" value="1"/>
</dbReference>
<evidence type="ECO:0000313" key="7">
    <source>
        <dbReference type="Proteomes" id="UP001596233"/>
    </source>
</evidence>
<dbReference type="InterPro" id="IPR004113">
    <property type="entry name" value="FAD-bd_oxidored_4_C"/>
</dbReference>
<keyword evidence="3" id="KW-0274">FAD</keyword>
<reference evidence="7" key="1">
    <citation type="journal article" date="2019" name="Int. J. Syst. Evol. Microbiol.">
        <title>The Global Catalogue of Microorganisms (GCM) 10K type strain sequencing project: providing services to taxonomists for standard genome sequencing and annotation.</title>
        <authorList>
            <consortium name="The Broad Institute Genomics Platform"/>
            <consortium name="The Broad Institute Genome Sequencing Center for Infectious Disease"/>
            <person name="Wu L."/>
            <person name="Ma J."/>
        </authorList>
    </citation>
    <scope>NUCLEOTIDE SEQUENCE [LARGE SCALE GENOMIC DNA]</scope>
    <source>
        <strain evidence="7">PCU 280</strain>
    </source>
</reference>
<evidence type="ECO:0000259" key="5">
    <source>
        <dbReference type="PROSITE" id="PS51387"/>
    </source>
</evidence>
<dbReference type="InterPro" id="IPR036318">
    <property type="entry name" value="FAD-bd_PCMH-like_sf"/>
</dbReference>
<dbReference type="InterPro" id="IPR016169">
    <property type="entry name" value="FAD-bd_PCMH_sub2"/>
</dbReference>
<dbReference type="PANTHER" id="PTHR11748:SF103">
    <property type="entry name" value="GLYCOLATE OXIDASE SUBUNIT GLCE"/>
    <property type="match status" value="1"/>
</dbReference>
<dbReference type="Gene3D" id="3.30.465.10">
    <property type="match status" value="1"/>
</dbReference>
<keyword evidence="2" id="KW-0285">Flavoprotein</keyword>
<sequence>MLNTQGSLWLQAELVELRQRIGAFKVMERGFKHERSYRISTPVIVTPEHEEDVVQIMIWANKHRLTVVPQGGGTKDAMGEPNDSIVLLSMERLSGIVEYSPRDLTITVKAGTTIEQLQSCLAEYGQVLPLDMPHAEKSTVGGVFSANVSGPRRAMYGSARDYLMAGRVVYPDGRVIRIGAKVVKNVAGYDMNKLFIGAMGTLGVLTELTIKTRPIPFSSGLLLIHAKPDQLQALQHQLLDSQLEPSICEWLYGDYESPIGIINEQPAIAVGFDDVRSAVHDQLEEVKRLCAEVGIQELKHEADAVETRAIYTNISNIVPNSLELQEDDHVVCMKLMCSISDVFKVFEYIQAKAEETGIHFQFSGGLYTGMSRVIFNTSWKQQAGMIDLIQKLQQFAASLHGHSLVECAPLAIRRKVAVWGPAMPTDDLMKRIKLTFDPHYLLNAGRFRGGI</sequence>
<protein>
    <submittedName>
        <fullName evidence="6">FAD-binding oxidoreductase</fullName>
    </submittedName>
</protein>
<organism evidence="6 7">
    <name type="scientific">Paenibacillus septentrionalis</name>
    <dbReference type="NCBI Taxonomy" id="429342"/>
    <lineage>
        <taxon>Bacteria</taxon>
        <taxon>Bacillati</taxon>
        <taxon>Bacillota</taxon>
        <taxon>Bacilli</taxon>
        <taxon>Bacillales</taxon>
        <taxon>Paenibacillaceae</taxon>
        <taxon>Paenibacillus</taxon>
    </lineage>
</organism>
<dbReference type="RefSeq" id="WP_379236818.1">
    <property type="nucleotide sequence ID" value="NZ_JBHSTE010000006.1"/>
</dbReference>
<accession>A0ABW1VA47</accession>
<keyword evidence="7" id="KW-1185">Reference proteome</keyword>
<dbReference type="InterPro" id="IPR016164">
    <property type="entry name" value="FAD-linked_Oxase-like_C"/>
</dbReference>
<dbReference type="PANTHER" id="PTHR11748">
    <property type="entry name" value="D-LACTATE DEHYDROGENASE"/>
    <property type="match status" value="1"/>
</dbReference>
<proteinExistence type="predicted"/>
<keyword evidence="4" id="KW-0560">Oxidoreductase</keyword>
<feature type="domain" description="FAD-binding PCMH-type" evidence="5">
    <location>
        <begin position="37"/>
        <end position="215"/>
    </location>
</feature>
<dbReference type="Pfam" id="PF02913">
    <property type="entry name" value="FAD-oxidase_C"/>
    <property type="match status" value="1"/>
</dbReference>
<dbReference type="SUPFAM" id="SSF55103">
    <property type="entry name" value="FAD-linked oxidases, C-terminal domain"/>
    <property type="match status" value="1"/>
</dbReference>
<dbReference type="EMBL" id="JBHSTE010000006">
    <property type="protein sequence ID" value="MFC6334360.1"/>
    <property type="molecule type" value="Genomic_DNA"/>
</dbReference>
<gene>
    <name evidence="6" type="ORF">ACFP56_17165</name>
</gene>
<evidence type="ECO:0000256" key="2">
    <source>
        <dbReference type="ARBA" id="ARBA00022630"/>
    </source>
</evidence>
<dbReference type="InterPro" id="IPR006094">
    <property type="entry name" value="Oxid_FAD_bind_N"/>
</dbReference>
<comment type="caution">
    <text evidence="6">The sequence shown here is derived from an EMBL/GenBank/DDBJ whole genome shotgun (WGS) entry which is preliminary data.</text>
</comment>
<evidence type="ECO:0000256" key="3">
    <source>
        <dbReference type="ARBA" id="ARBA00022827"/>
    </source>
</evidence>
<dbReference type="Pfam" id="PF01565">
    <property type="entry name" value="FAD_binding_4"/>
    <property type="match status" value="1"/>
</dbReference>
<evidence type="ECO:0000256" key="1">
    <source>
        <dbReference type="ARBA" id="ARBA00001974"/>
    </source>
</evidence>
<name>A0ABW1VA47_9BACL</name>